<evidence type="ECO:0000313" key="2">
    <source>
        <dbReference type="EMBL" id="RED17625.1"/>
    </source>
</evidence>
<keyword evidence="3" id="KW-1185">Reference proteome</keyword>
<evidence type="ECO:0000256" key="1">
    <source>
        <dbReference type="SAM" id="MobiDB-lite"/>
    </source>
</evidence>
<dbReference type="EMBL" id="QRDP01000004">
    <property type="protein sequence ID" value="RED17625.1"/>
    <property type="molecule type" value="Genomic_DNA"/>
</dbReference>
<sequence>MTSEPSPEPDPRRKRALVIGGIIAVAAIGWNIEDWTDNEPPVIISVDGDGENVRDARDAVRSAIRDEIRAGIRGDDAPAEDAAAEEADKDAGDDVANQAGGDENTGEEVTAGERRLVETETGPNQRSFRIEGDDGRGVTISVDADTAN</sequence>
<comment type="caution">
    <text evidence="2">The sequence shown here is derived from an EMBL/GenBank/DDBJ whole genome shotgun (WGS) entry which is preliminary data.</text>
</comment>
<organism evidence="2 3">
    <name type="scientific">Parasphingopyxis lamellibrachiae</name>
    <dbReference type="NCBI Taxonomy" id="680125"/>
    <lineage>
        <taxon>Bacteria</taxon>
        <taxon>Pseudomonadati</taxon>
        <taxon>Pseudomonadota</taxon>
        <taxon>Alphaproteobacteria</taxon>
        <taxon>Sphingomonadales</taxon>
        <taxon>Sphingomonadaceae</taxon>
        <taxon>Parasphingopyxis</taxon>
    </lineage>
</organism>
<accession>A0A3D9FIM0</accession>
<dbReference type="Proteomes" id="UP000256310">
    <property type="component" value="Unassembled WGS sequence"/>
</dbReference>
<feature type="compositionally biased region" description="Acidic residues" evidence="1">
    <location>
        <begin position="77"/>
        <end position="93"/>
    </location>
</feature>
<name>A0A3D9FIM0_9SPHN</name>
<feature type="region of interest" description="Disordered" evidence="1">
    <location>
        <begin position="69"/>
        <end position="148"/>
    </location>
</feature>
<gene>
    <name evidence="2" type="ORF">DFR46_2676</name>
</gene>
<proteinExistence type="predicted"/>
<reference evidence="2 3" key="1">
    <citation type="submission" date="2018-07" db="EMBL/GenBank/DDBJ databases">
        <title>Genomic Encyclopedia of Type Strains, Phase IV (KMG-IV): sequencing the most valuable type-strain genomes for metagenomic binning, comparative biology and taxonomic classification.</title>
        <authorList>
            <person name="Goeker M."/>
        </authorList>
    </citation>
    <scope>NUCLEOTIDE SEQUENCE [LARGE SCALE GENOMIC DNA]</scope>
    <source>
        <strain evidence="2 3">DSM 26725</strain>
    </source>
</reference>
<dbReference type="AlphaFoldDB" id="A0A3D9FIM0"/>
<evidence type="ECO:0000313" key="3">
    <source>
        <dbReference type="Proteomes" id="UP000256310"/>
    </source>
</evidence>
<protein>
    <submittedName>
        <fullName evidence="2">Uncharacterized protein</fullName>
    </submittedName>
</protein>
<dbReference type="RefSeq" id="WP_116236874.1">
    <property type="nucleotide sequence ID" value="NZ_QRDP01000004.1"/>
</dbReference>